<comment type="caution">
    <text evidence="2">The sequence shown here is derived from an EMBL/GenBank/DDBJ whole genome shotgun (WGS) entry which is preliminary data.</text>
</comment>
<evidence type="ECO:0000256" key="1">
    <source>
        <dbReference type="SAM" id="Phobius"/>
    </source>
</evidence>
<organism evidence="2 3">
    <name type="scientific">Paenibacillus filicis</name>
    <dbReference type="NCBI Taxonomy" id="669464"/>
    <lineage>
        <taxon>Bacteria</taxon>
        <taxon>Bacillati</taxon>
        <taxon>Bacillota</taxon>
        <taxon>Bacilli</taxon>
        <taxon>Bacillales</taxon>
        <taxon>Paenibacillaceae</taxon>
        <taxon>Paenibacillus</taxon>
    </lineage>
</organism>
<name>A0ABU9DVN2_9BACL</name>
<reference evidence="2 3" key="1">
    <citation type="submission" date="2024-04" db="EMBL/GenBank/DDBJ databases">
        <title>draft genome sequnece of Paenibacillus filicis.</title>
        <authorList>
            <person name="Kim D.-U."/>
        </authorList>
    </citation>
    <scope>NUCLEOTIDE SEQUENCE [LARGE SCALE GENOMIC DNA]</scope>
    <source>
        <strain evidence="2 3">KACC14197</strain>
    </source>
</reference>
<gene>
    <name evidence="2" type="ORF">WMW72_28315</name>
</gene>
<keyword evidence="1" id="KW-1133">Transmembrane helix</keyword>
<keyword evidence="1" id="KW-0812">Transmembrane</keyword>
<sequence>MGLYAWIIFQVLFVLFLILHLVLSTQAKRMMMYEKNPDLNKVKSTRTLAMWFMIGWIVSLLLMIISIVQTS</sequence>
<accession>A0ABU9DVN2</accession>
<keyword evidence="1" id="KW-0472">Membrane</keyword>
<evidence type="ECO:0000313" key="3">
    <source>
        <dbReference type="Proteomes" id="UP001469365"/>
    </source>
</evidence>
<protein>
    <submittedName>
        <fullName evidence="2">Uncharacterized protein</fullName>
    </submittedName>
</protein>
<feature type="transmembrane region" description="Helical" evidence="1">
    <location>
        <begin position="6"/>
        <end position="27"/>
    </location>
</feature>
<feature type="transmembrane region" description="Helical" evidence="1">
    <location>
        <begin position="48"/>
        <end position="68"/>
    </location>
</feature>
<evidence type="ECO:0000313" key="2">
    <source>
        <dbReference type="EMBL" id="MEK8131818.1"/>
    </source>
</evidence>
<dbReference type="RefSeq" id="WP_341418950.1">
    <property type="nucleotide sequence ID" value="NZ_JBBPCC010000024.1"/>
</dbReference>
<dbReference type="Proteomes" id="UP001469365">
    <property type="component" value="Unassembled WGS sequence"/>
</dbReference>
<dbReference type="EMBL" id="JBBPCC010000024">
    <property type="protein sequence ID" value="MEK8131818.1"/>
    <property type="molecule type" value="Genomic_DNA"/>
</dbReference>
<proteinExistence type="predicted"/>
<keyword evidence="3" id="KW-1185">Reference proteome</keyword>